<dbReference type="Gene3D" id="3.10.180.10">
    <property type="entry name" value="2,3-Dihydroxybiphenyl 1,2-Dioxygenase, domain 1"/>
    <property type="match status" value="2"/>
</dbReference>
<organism evidence="2 3">
    <name type="scientific">Capillimicrobium parvum</name>
    <dbReference type="NCBI Taxonomy" id="2884022"/>
    <lineage>
        <taxon>Bacteria</taxon>
        <taxon>Bacillati</taxon>
        <taxon>Actinomycetota</taxon>
        <taxon>Thermoleophilia</taxon>
        <taxon>Solirubrobacterales</taxon>
        <taxon>Capillimicrobiaceae</taxon>
        <taxon>Capillimicrobium</taxon>
    </lineage>
</organism>
<dbReference type="GO" id="GO:0018577">
    <property type="term" value="F:catechol 2,3-dioxygenase activity"/>
    <property type="evidence" value="ECO:0007669"/>
    <property type="project" value="UniProtKB-EC"/>
</dbReference>
<dbReference type="InterPro" id="IPR037523">
    <property type="entry name" value="VOC_core"/>
</dbReference>
<dbReference type="EC" id="1.13.11.2" evidence="2"/>
<dbReference type="InterPro" id="IPR050383">
    <property type="entry name" value="GlyoxalaseI/FosfomycinResist"/>
</dbReference>
<proteinExistence type="predicted"/>
<dbReference type="Pfam" id="PF00903">
    <property type="entry name" value="Glyoxalase"/>
    <property type="match status" value="1"/>
</dbReference>
<feature type="domain" description="VOC" evidence="1">
    <location>
        <begin position="131"/>
        <end position="245"/>
    </location>
</feature>
<dbReference type="KEGG" id="sbae:DSM104329_05508"/>
<dbReference type="PANTHER" id="PTHR21366">
    <property type="entry name" value="GLYOXALASE FAMILY PROTEIN"/>
    <property type="match status" value="1"/>
</dbReference>
<dbReference type="PANTHER" id="PTHR21366:SF14">
    <property type="entry name" value="GLYOXALASE DOMAIN-CONTAINING PROTEIN 5"/>
    <property type="match status" value="1"/>
</dbReference>
<dbReference type="SUPFAM" id="SSF54593">
    <property type="entry name" value="Glyoxalase/Bleomycin resistance protein/Dihydroxybiphenyl dioxygenase"/>
    <property type="match status" value="2"/>
</dbReference>
<dbReference type="Proteomes" id="UP001162834">
    <property type="component" value="Chromosome"/>
</dbReference>
<evidence type="ECO:0000259" key="1">
    <source>
        <dbReference type="PROSITE" id="PS51819"/>
    </source>
</evidence>
<dbReference type="CDD" id="cd08343">
    <property type="entry name" value="ED_TypeI_classII_C"/>
    <property type="match status" value="1"/>
</dbReference>
<dbReference type="InterPro" id="IPR004360">
    <property type="entry name" value="Glyas_Fos-R_dOase_dom"/>
</dbReference>
<protein>
    <submittedName>
        <fullName evidence="2">Metapyrocatechase</fullName>
        <ecNumber evidence="2">1.13.11.2</ecNumber>
    </submittedName>
</protein>
<evidence type="ECO:0000313" key="3">
    <source>
        <dbReference type="Proteomes" id="UP001162834"/>
    </source>
</evidence>
<dbReference type="AlphaFoldDB" id="A0A9E7C301"/>
<reference evidence="2" key="1">
    <citation type="journal article" date="2022" name="Int. J. Syst. Evol. Microbiol.">
        <title>Pseudomonas aegrilactucae sp. nov. and Pseudomonas morbosilactucae sp. nov., pathogens causing bacterial rot of lettuce in Japan.</title>
        <authorList>
            <person name="Sawada H."/>
            <person name="Fujikawa T."/>
            <person name="Satou M."/>
        </authorList>
    </citation>
    <scope>NUCLEOTIDE SEQUENCE</scope>
    <source>
        <strain evidence="2">0166_1</strain>
    </source>
</reference>
<sequence>MLRRIHHVCLRAADPEEAAQRWAVQFGLAPRDRTPGRVTLACAYERYSLELVGGEPGADHTAFELARGVSLDDAAARLDAHGVAHERAEGALRLADPDGHGIELLPCEPDPDGRPAIARSTTTLAGFHPRRLGHINTLSADLPAATAFYADVLGMRLTDRLEQAGTWLRVDADHHTVALVRAGRARLHHVAFELTDWGELRVALDHLAQHGRWLAWGPLRHALGQNLAAYVRIPEEGLLVELYCDMEQIGPDHEPREWPDDVHSSNTWGILPPRSYFRFDAAAVEHERLGLEAQGHPLPPGDD</sequence>
<dbReference type="PROSITE" id="PS51819">
    <property type="entry name" value="VOC"/>
    <property type="match status" value="2"/>
</dbReference>
<evidence type="ECO:0000313" key="2">
    <source>
        <dbReference type="EMBL" id="UGS39076.1"/>
    </source>
</evidence>
<feature type="domain" description="VOC" evidence="1">
    <location>
        <begin position="4"/>
        <end position="121"/>
    </location>
</feature>
<accession>A0A9E7C301</accession>
<dbReference type="EMBL" id="CP087164">
    <property type="protein sequence ID" value="UGS39076.1"/>
    <property type="molecule type" value="Genomic_DNA"/>
</dbReference>
<name>A0A9E7C301_9ACTN</name>
<dbReference type="RefSeq" id="WP_259313084.1">
    <property type="nucleotide sequence ID" value="NZ_CP087164.1"/>
</dbReference>
<dbReference type="InterPro" id="IPR029068">
    <property type="entry name" value="Glyas_Bleomycin-R_OHBP_Dase"/>
</dbReference>
<keyword evidence="2" id="KW-0560">Oxidoreductase</keyword>
<gene>
    <name evidence="2" type="primary">xylE</name>
    <name evidence="2" type="ORF">DSM104329_05508</name>
</gene>
<keyword evidence="3" id="KW-1185">Reference proteome</keyword>